<proteinExistence type="predicted"/>
<organism evidence="2 3">
    <name type="scientific">Nephila pilipes</name>
    <name type="common">Giant wood spider</name>
    <name type="synonym">Nephila maculata</name>
    <dbReference type="NCBI Taxonomy" id="299642"/>
    <lineage>
        <taxon>Eukaryota</taxon>
        <taxon>Metazoa</taxon>
        <taxon>Ecdysozoa</taxon>
        <taxon>Arthropoda</taxon>
        <taxon>Chelicerata</taxon>
        <taxon>Arachnida</taxon>
        <taxon>Araneae</taxon>
        <taxon>Araneomorphae</taxon>
        <taxon>Entelegynae</taxon>
        <taxon>Araneoidea</taxon>
        <taxon>Nephilidae</taxon>
        <taxon>Nephila</taxon>
    </lineage>
</organism>
<feature type="transmembrane region" description="Helical" evidence="1">
    <location>
        <begin position="116"/>
        <end position="136"/>
    </location>
</feature>
<keyword evidence="1" id="KW-0812">Transmembrane</keyword>
<gene>
    <name evidence="2" type="primary">AVEN_142582_1</name>
    <name evidence="2" type="ORF">NPIL_508891</name>
</gene>
<keyword evidence="3" id="KW-1185">Reference proteome</keyword>
<dbReference type="Proteomes" id="UP000887013">
    <property type="component" value="Unassembled WGS sequence"/>
</dbReference>
<keyword evidence="1" id="KW-0472">Membrane</keyword>
<evidence type="ECO:0000256" key="1">
    <source>
        <dbReference type="SAM" id="Phobius"/>
    </source>
</evidence>
<dbReference type="AlphaFoldDB" id="A0A8X6J9C2"/>
<dbReference type="OrthoDB" id="6433487at2759"/>
<reference evidence="2" key="1">
    <citation type="submission" date="2020-08" db="EMBL/GenBank/DDBJ databases">
        <title>Multicomponent nature underlies the extraordinary mechanical properties of spider dragline silk.</title>
        <authorList>
            <person name="Kono N."/>
            <person name="Nakamura H."/>
            <person name="Mori M."/>
            <person name="Yoshida Y."/>
            <person name="Ohtoshi R."/>
            <person name="Malay A.D."/>
            <person name="Moran D.A.P."/>
            <person name="Tomita M."/>
            <person name="Numata K."/>
            <person name="Arakawa K."/>
        </authorList>
    </citation>
    <scope>NUCLEOTIDE SEQUENCE</scope>
</reference>
<dbReference type="EMBL" id="BMAW01091219">
    <property type="protein sequence ID" value="GFS48584.1"/>
    <property type="molecule type" value="Genomic_DNA"/>
</dbReference>
<feature type="transmembrane region" description="Helical" evidence="1">
    <location>
        <begin position="224"/>
        <end position="243"/>
    </location>
</feature>
<keyword evidence="1" id="KW-1133">Transmembrane helix</keyword>
<evidence type="ECO:0000313" key="2">
    <source>
        <dbReference type="EMBL" id="GFS48584.1"/>
    </source>
</evidence>
<name>A0A8X6J9C2_NEPPI</name>
<sequence>MQIMLFTWNTLRFLSENYIDEIQKIIYTSKPTTVSMNLIIYYCDLLGIAFAFVSLIPCIVLSVFAVYYGLTCSFIRVLLRHLLDQVDGDCFPDDPENLFYAYENIARYVRNVDEQLSLPVFLAIFFTMTGLFWGGYRIAFYPNMTKEYLLSLIIPQVFYFSVHLLIMVSASITNELANKAKCIMLCLPYRHPTQDPKKKYKFEKDLNQESCLTLWKIYVMDRSLVITSIGTLLTYGILLGTLGKDT</sequence>
<evidence type="ECO:0000313" key="3">
    <source>
        <dbReference type="Proteomes" id="UP000887013"/>
    </source>
</evidence>
<feature type="transmembrane region" description="Helical" evidence="1">
    <location>
        <begin position="148"/>
        <end position="172"/>
    </location>
</feature>
<comment type="caution">
    <text evidence="2">The sequence shown here is derived from an EMBL/GenBank/DDBJ whole genome shotgun (WGS) entry which is preliminary data.</text>
</comment>
<accession>A0A8X6J9C2</accession>
<feature type="transmembrane region" description="Helical" evidence="1">
    <location>
        <begin position="39"/>
        <end position="70"/>
    </location>
</feature>
<protein>
    <submittedName>
        <fullName evidence="2">Uncharacterized protein</fullName>
    </submittedName>
</protein>